<dbReference type="EMBL" id="CP042914">
    <property type="protein sequence ID" value="QEG41070.1"/>
    <property type="molecule type" value="Genomic_DNA"/>
</dbReference>
<keyword evidence="3" id="KW-1185">Reference proteome</keyword>
<organism evidence="2 3">
    <name type="scientific">Roseimaritima ulvae</name>
    <dbReference type="NCBI Taxonomy" id="980254"/>
    <lineage>
        <taxon>Bacteria</taxon>
        <taxon>Pseudomonadati</taxon>
        <taxon>Planctomycetota</taxon>
        <taxon>Planctomycetia</taxon>
        <taxon>Pirellulales</taxon>
        <taxon>Pirellulaceae</taxon>
        <taxon>Roseimaritima</taxon>
    </lineage>
</organism>
<reference evidence="2 3" key="1">
    <citation type="submission" date="2019-08" db="EMBL/GenBank/DDBJ databases">
        <title>Deep-cultivation of Planctomycetes and their phenomic and genomic characterization uncovers novel biology.</title>
        <authorList>
            <person name="Wiegand S."/>
            <person name="Jogler M."/>
            <person name="Boedeker C."/>
            <person name="Pinto D."/>
            <person name="Vollmers J."/>
            <person name="Rivas-Marin E."/>
            <person name="Kohn T."/>
            <person name="Peeters S.H."/>
            <person name="Heuer A."/>
            <person name="Rast P."/>
            <person name="Oberbeckmann S."/>
            <person name="Bunk B."/>
            <person name="Jeske O."/>
            <person name="Meyerdierks A."/>
            <person name="Storesund J.E."/>
            <person name="Kallscheuer N."/>
            <person name="Luecker S."/>
            <person name="Lage O.M."/>
            <person name="Pohl T."/>
            <person name="Merkel B.J."/>
            <person name="Hornburger P."/>
            <person name="Mueller R.-W."/>
            <person name="Bruemmer F."/>
            <person name="Labrenz M."/>
            <person name="Spormann A.M."/>
            <person name="Op den Camp H."/>
            <person name="Overmann J."/>
            <person name="Amann R."/>
            <person name="Jetten M.S.M."/>
            <person name="Mascher T."/>
            <person name="Medema M.H."/>
            <person name="Devos D.P."/>
            <person name="Kaster A.-K."/>
            <person name="Ovreas L."/>
            <person name="Rohde M."/>
            <person name="Galperin M.Y."/>
            <person name="Jogler C."/>
        </authorList>
    </citation>
    <scope>NUCLEOTIDE SEQUENCE [LARGE SCALE GENOMIC DNA]</scope>
    <source>
        <strain evidence="2 3">UC8</strain>
    </source>
</reference>
<feature type="chain" id="PRO_5022820317" description="DUF1207 domain-containing protein" evidence="1">
    <location>
        <begin position="46"/>
        <end position="345"/>
    </location>
</feature>
<accession>A0A5B9QTJ3</accession>
<evidence type="ECO:0000313" key="3">
    <source>
        <dbReference type="Proteomes" id="UP000325286"/>
    </source>
</evidence>
<dbReference type="AlphaFoldDB" id="A0A5B9QTJ3"/>
<dbReference type="Pfam" id="PF06727">
    <property type="entry name" value="DUF1207"/>
    <property type="match status" value="1"/>
</dbReference>
<protein>
    <recommendedName>
        <fullName evidence="4">DUF1207 domain-containing protein</fullName>
    </recommendedName>
</protein>
<sequence length="345" mass="38995" precursor="true">MDEATNWTFTVARRCRVKRRPDALARFAVAFLLPLLFGAATTARAQTVADFDPYQLSEPAPLQAVPLQSGTLYEGVEAASPWFSSDPMAVWQTGEVGWQALPTDTIYPFYLADLKSSRLSGIWSGGDDQVLDANLGGRFGLLRYNRGQDGPFLRGTQVDVEGSAQLRLAPGENMDLHSVDFRAGIPVSFGFGRFHTRVGYYHLSSHVGDEFLLSRPTFNRLNFSRDVLYMGGGYWLTPQTRVYGETGWAFYSDVSKEWEFMFGIERAPRFATGIRGGLFYAAHAHLREELDFSGHFTGQIGWAWRRDERSGLLRMGLSYFNGKSPQYSFFREHEQQLGFGVWYDF</sequence>
<evidence type="ECO:0008006" key="4">
    <source>
        <dbReference type="Google" id="ProtNLM"/>
    </source>
</evidence>
<evidence type="ECO:0000256" key="1">
    <source>
        <dbReference type="SAM" id="SignalP"/>
    </source>
</evidence>
<name>A0A5B9QTJ3_9BACT</name>
<dbReference type="KEGG" id="rul:UC8_30880"/>
<dbReference type="RefSeq" id="WP_068133834.1">
    <property type="nucleotide sequence ID" value="NZ_CP042914.1"/>
</dbReference>
<keyword evidence="1" id="KW-0732">Signal</keyword>
<proteinExistence type="predicted"/>
<dbReference type="Proteomes" id="UP000325286">
    <property type="component" value="Chromosome"/>
</dbReference>
<dbReference type="InterPro" id="IPR009599">
    <property type="entry name" value="DUF1207"/>
</dbReference>
<dbReference type="OrthoDB" id="238106at2"/>
<feature type="signal peptide" evidence="1">
    <location>
        <begin position="1"/>
        <end position="45"/>
    </location>
</feature>
<evidence type="ECO:0000313" key="2">
    <source>
        <dbReference type="EMBL" id="QEG41070.1"/>
    </source>
</evidence>
<gene>
    <name evidence="2" type="ORF">UC8_30880</name>
</gene>